<gene>
    <name evidence="3" type="ORF">Enr13x_02300</name>
</gene>
<protein>
    <submittedName>
        <fullName evidence="3">Thiol-disulfide oxidoreductase</fullName>
    </submittedName>
</protein>
<dbReference type="InterPro" id="IPR047262">
    <property type="entry name" value="PRX-like1"/>
</dbReference>
<dbReference type="Pfam" id="PF08534">
    <property type="entry name" value="Redoxin"/>
    <property type="match status" value="1"/>
</dbReference>
<dbReference type="SUPFAM" id="SSF46626">
    <property type="entry name" value="Cytochrome c"/>
    <property type="match status" value="1"/>
</dbReference>
<reference evidence="3 4" key="1">
    <citation type="submission" date="2019-03" db="EMBL/GenBank/DDBJ databases">
        <title>Deep-cultivation of Planctomycetes and their phenomic and genomic characterization uncovers novel biology.</title>
        <authorList>
            <person name="Wiegand S."/>
            <person name="Jogler M."/>
            <person name="Boedeker C."/>
            <person name="Pinto D."/>
            <person name="Vollmers J."/>
            <person name="Rivas-Marin E."/>
            <person name="Kohn T."/>
            <person name="Peeters S.H."/>
            <person name="Heuer A."/>
            <person name="Rast P."/>
            <person name="Oberbeckmann S."/>
            <person name="Bunk B."/>
            <person name="Jeske O."/>
            <person name="Meyerdierks A."/>
            <person name="Storesund J.E."/>
            <person name="Kallscheuer N."/>
            <person name="Luecker S."/>
            <person name="Lage O.M."/>
            <person name="Pohl T."/>
            <person name="Merkel B.J."/>
            <person name="Hornburger P."/>
            <person name="Mueller R.-W."/>
            <person name="Bruemmer F."/>
            <person name="Labrenz M."/>
            <person name="Spormann A.M."/>
            <person name="Op den Camp H."/>
            <person name="Overmann J."/>
            <person name="Amann R."/>
            <person name="Jetten M.S.M."/>
            <person name="Mascher T."/>
            <person name="Medema M.H."/>
            <person name="Devos D.P."/>
            <person name="Kaster A.-K."/>
            <person name="Ovreas L."/>
            <person name="Rohde M."/>
            <person name="Galperin M.Y."/>
            <person name="Jogler C."/>
        </authorList>
    </citation>
    <scope>NUCLEOTIDE SEQUENCE [LARGE SCALE GENOMIC DNA]</scope>
    <source>
        <strain evidence="3 4">Enr13</strain>
    </source>
</reference>
<dbReference type="InterPro" id="IPR036939">
    <property type="entry name" value="Cu2_ascorb_mOase_N_sf"/>
</dbReference>
<dbReference type="InterPro" id="IPR013740">
    <property type="entry name" value="Redoxin"/>
</dbReference>
<dbReference type="InterPro" id="IPR013766">
    <property type="entry name" value="Thioredoxin_domain"/>
</dbReference>
<dbReference type="RefSeq" id="WP_145384310.1">
    <property type="nucleotide sequence ID" value="NZ_CP037423.1"/>
</dbReference>
<organism evidence="3 4">
    <name type="scientific">Stieleria neptunia</name>
    <dbReference type="NCBI Taxonomy" id="2527979"/>
    <lineage>
        <taxon>Bacteria</taxon>
        <taxon>Pseudomonadati</taxon>
        <taxon>Planctomycetota</taxon>
        <taxon>Planctomycetia</taxon>
        <taxon>Pirellulales</taxon>
        <taxon>Pirellulaceae</taxon>
        <taxon>Stieleria</taxon>
    </lineage>
</organism>
<sequence length="628" mass="69867">MPAIVHTTKGSVGFARFPAAVVATLAIGCLLGSPHCRFIAAGDARSTGRLKGIDLDGRLCRLGERGDSKAVVVTFMSTQCPISNSYVPQLNELSSKYRRSGVEFYGVISDPSVTRADAISHRATYKVRFPVLFDGSGELRLALAPTHTPQVFVLDHRGRVLYTGAIDDRYVQLGRKKEAAETSWLEDAVKSVVHGTPIAVASTKPIGCQMEEPPNKTREGSVTYTRDIAPIIQAHCSSCHRENQSAPFPLLTYDDVSSHANQIAEVTRDRYMPPWKPAPGFTRLRDEMRLSDHQIDLIDVWVESGKPEGDPADLPAPIRHVKGWKLGEPDLILEMQEAFTVPASGPDIRQYFVIPSRLTDDRLITAIDFHPDTPQAVHHASFYLDTRRAGRRLDEADPAPGYSGFGGPQFESQGTLTSWFPGMTPRKLPRGMGRLVAKGSDIVAEIHYVTTGKTERDRSKIGLYFAHRSARQLVVEVQVGNKDIEIPAGESHHHERASYTLPARTMLLDLVPHMHMLGSEVKVWAKSPDGRSKPLLWIKDWDFNWQGQYSFAKPVILPQGTQIIVDAWFDNSSDNPLNPNSPPATVRWGDNSTDEMLLCTFQCTCETMDELNELIDHQRRYISEAQKD</sequence>
<dbReference type="EMBL" id="CP037423">
    <property type="protein sequence ID" value="QDV40424.1"/>
    <property type="molecule type" value="Genomic_DNA"/>
</dbReference>
<dbReference type="OrthoDB" id="9788721at2"/>
<dbReference type="SUPFAM" id="SSF52833">
    <property type="entry name" value="Thioredoxin-like"/>
    <property type="match status" value="1"/>
</dbReference>
<dbReference type="Gene3D" id="2.60.120.230">
    <property type="match status" value="1"/>
</dbReference>
<dbReference type="PANTHER" id="PTHR43640">
    <property type="entry name" value="OS07G0260300 PROTEIN"/>
    <property type="match status" value="1"/>
</dbReference>
<evidence type="ECO:0000259" key="2">
    <source>
        <dbReference type="PROSITE" id="PS51352"/>
    </source>
</evidence>
<dbReference type="PANTHER" id="PTHR43640:SF1">
    <property type="entry name" value="THIOREDOXIN-DEPENDENT PEROXIREDOXIN"/>
    <property type="match status" value="1"/>
</dbReference>
<keyword evidence="1" id="KW-1015">Disulfide bond</keyword>
<accession>A0A518HHV4</accession>
<name>A0A518HHV4_9BACT</name>
<evidence type="ECO:0000313" key="3">
    <source>
        <dbReference type="EMBL" id="QDV40424.1"/>
    </source>
</evidence>
<dbReference type="InterPro" id="IPR036909">
    <property type="entry name" value="Cyt_c-like_dom_sf"/>
</dbReference>
<keyword evidence="4" id="KW-1185">Reference proteome</keyword>
<evidence type="ECO:0000256" key="1">
    <source>
        <dbReference type="ARBA" id="ARBA00023157"/>
    </source>
</evidence>
<feature type="domain" description="Thioredoxin" evidence="2">
    <location>
        <begin position="39"/>
        <end position="190"/>
    </location>
</feature>
<dbReference type="AlphaFoldDB" id="A0A518HHV4"/>
<dbReference type="Gene3D" id="2.60.120.310">
    <property type="entry name" value="Copper type II, ascorbate-dependent monooxygenase, N-terminal domain"/>
    <property type="match status" value="1"/>
</dbReference>
<dbReference type="Gene3D" id="3.40.30.10">
    <property type="entry name" value="Glutaredoxin"/>
    <property type="match status" value="1"/>
</dbReference>
<dbReference type="InterPro" id="IPR014784">
    <property type="entry name" value="Cu2_ascorb_mOase-like_C"/>
</dbReference>
<dbReference type="SUPFAM" id="SSF49742">
    <property type="entry name" value="PHM/PNGase F"/>
    <property type="match status" value="2"/>
</dbReference>
<dbReference type="Proteomes" id="UP000319004">
    <property type="component" value="Chromosome"/>
</dbReference>
<dbReference type="KEGG" id="snep:Enr13x_02300"/>
<dbReference type="InterPro" id="IPR008977">
    <property type="entry name" value="PHM/PNGase_F_dom_sf"/>
</dbReference>
<dbReference type="GO" id="GO:0005507">
    <property type="term" value="F:copper ion binding"/>
    <property type="evidence" value="ECO:0007669"/>
    <property type="project" value="InterPro"/>
</dbReference>
<dbReference type="PROSITE" id="PS51352">
    <property type="entry name" value="THIOREDOXIN_2"/>
    <property type="match status" value="1"/>
</dbReference>
<proteinExistence type="predicted"/>
<dbReference type="GO" id="GO:0020037">
    <property type="term" value="F:heme binding"/>
    <property type="evidence" value="ECO:0007669"/>
    <property type="project" value="InterPro"/>
</dbReference>
<dbReference type="InterPro" id="IPR036249">
    <property type="entry name" value="Thioredoxin-like_sf"/>
</dbReference>
<evidence type="ECO:0000313" key="4">
    <source>
        <dbReference type="Proteomes" id="UP000319004"/>
    </source>
</evidence>
<dbReference type="GO" id="GO:0009055">
    <property type="term" value="F:electron transfer activity"/>
    <property type="evidence" value="ECO:0007669"/>
    <property type="project" value="InterPro"/>
</dbReference>
<dbReference type="GO" id="GO:0016715">
    <property type="term" value="F:oxidoreductase activity, acting on paired donors, with incorporation or reduction of molecular oxygen, reduced ascorbate as one donor, and incorporation of one atom of oxygen"/>
    <property type="evidence" value="ECO:0007669"/>
    <property type="project" value="InterPro"/>
</dbReference>